<dbReference type="AlphaFoldDB" id="A0ABD6B0S3"/>
<gene>
    <name evidence="2" type="ORF">ACFSBT_20235</name>
</gene>
<dbReference type="Pfam" id="PF24336">
    <property type="entry name" value="DUF7504"/>
    <property type="match status" value="1"/>
</dbReference>
<proteinExistence type="predicted"/>
<dbReference type="EMBL" id="JBHUDC010000008">
    <property type="protein sequence ID" value="MFD1515614.1"/>
    <property type="molecule type" value="Genomic_DNA"/>
</dbReference>
<accession>A0ABD6B0S3</accession>
<evidence type="ECO:0000313" key="3">
    <source>
        <dbReference type="Proteomes" id="UP001597187"/>
    </source>
</evidence>
<comment type="caution">
    <text evidence="2">The sequence shown here is derived from an EMBL/GenBank/DDBJ whole genome shotgun (WGS) entry which is preliminary data.</text>
</comment>
<evidence type="ECO:0000313" key="2">
    <source>
        <dbReference type="EMBL" id="MFD1515614.1"/>
    </source>
</evidence>
<dbReference type="Proteomes" id="UP001597187">
    <property type="component" value="Unassembled WGS sequence"/>
</dbReference>
<reference evidence="2 3" key="1">
    <citation type="journal article" date="2019" name="Int. J. Syst. Evol. Microbiol.">
        <title>The Global Catalogue of Microorganisms (GCM) 10K type strain sequencing project: providing services to taxonomists for standard genome sequencing and annotation.</title>
        <authorList>
            <consortium name="The Broad Institute Genomics Platform"/>
            <consortium name="The Broad Institute Genome Sequencing Center for Infectious Disease"/>
            <person name="Wu L."/>
            <person name="Ma J."/>
        </authorList>
    </citation>
    <scope>NUCLEOTIDE SEQUENCE [LARGE SCALE GENOMIC DNA]</scope>
    <source>
        <strain evidence="2 3">CGMCC 1.12563</strain>
    </source>
</reference>
<name>A0ABD6B0S3_9EURY</name>
<keyword evidence="3" id="KW-1185">Reference proteome</keyword>
<feature type="compositionally biased region" description="Low complexity" evidence="1">
    <location>
        <begin position="81"/>
        <end position="91"/>
    </location>
</feature>
<dbReference type="RefSeq" id="WP_250875523.1">
    <property type="nucleotide sequence ID" value="NZ_JALXFV010000008.1"/>
</dbReference>
<sequence>MAGDSIAKFTQALAGLKRQGSGLLVVGAASQDTHLAACRRLLGTSSDEARRRLVVLTDGVPGAAARTDDPSVRVIDRRPTTRGATATAPNTEPTGPNGPSDLVTLEREIVAAIESIEAEADGLDPAELRVCLDSLRTLVDAHSAEEVERFLDTVLEAVRDVDGMCHVHFPVERDGEAARRFADLFDGTIEVQLPAGGARVEQRWHLRDHDVSTDWLPL</sequence>
<dbReference type="InterPro" id="IPR055927">
    <property type="entry name" value="DUF7504"/>
</dbReference>
<evidence type="ECO:0000256" key="1">
    <source>
        <dbReference type="SAM" id="MobiDB-lite"/>
    </source>
</evidence>
<protein>
    <submittedName>
        <fullName evidence="2">Uncharacterized protein</fullName>
    </submittedName>
</protein>
<feature type="region of interest" description="Disordered" evidence="1">
    <location>
        <begin position="77"/>
        <end position="100"/>
    </location>
</feature>
<organism evidence="2 3">
    <name type="scientific">Halomarina rubra</name>
    <dbReference type="NCBI Taxonomy" id="2071873"/>
    <lineage>
        <taxon>Archaea</taxon>
        <taxon>Methanobacteriati</taxon>
        <taxon>Methanobacteriota</taxon>
        <taxon>Stenosarchaea group</taxon>
        <taxon>Halobacteria</taxon>
        <taxon>Halobacteriales</taxon>
        <taxon>Natronomonadaceae</taxon>
        <taxon>Halomarina</taxon>
    </lineage>
</organism>